<keyword evidence="3" id="KW-1048">Host nucleus</keyword>
<dbReference type="PANTHER" id="PTHR10920:SF13">
    <property type="entry name" value="PRE-RRNA 2'-O-RIBOSE RNA METHYLTRANSFERASE FTSJ3"/>
    <property type="match status" value="1"/>
</dbReference>
<dbReference type="PROSITE" id="PS51743">
    <property type="entry name" value="ALPHAVIRUS_MT"/>
    <property type="match status" value="1"/>
</dbReference>
<dbReference type="GO" id="GO:0033645">
    <property type="term" value="C:host cell endomembrane system"/>
    <property type="evidence" value="ECO:0007669"/>
    <property type="project" value="UniProtKB-SubCell"/>
</dbReference>
<dbReference type="GO" id="GO:0006364">
    <property type="term" value="P:rRNA processing"/>
    <property type="evidence" value="ECO:0007669"/>
    <property type="project" value="UniProtKB-KW"/>
</dbReference>
<keyword evidence="2" id="KW-0698">rRNA processing</keyword>
<organism evidence="13">
    <name type="scientific">Santana virus</name>
    <dbReference type="NCBI Taxonomy" id="1170427"/>
    <lineage>
        <taxon>Viruses</taxon>
        <taxon>Riboviria</taxon>
        <taxon>Negevirus</taxon>
    </lineage>
</organism>
<reference evidence="13" key="1">
    <citation type="journal article" date="2013" name="J. Virol.">
        <title>Negevirus: a proposed new taxon of insect-specific viruses with wide geographic distribution.</title>
        <authorList>
            <person name="Vasilakis N."/>
            <person name="Forrester N.L."/>
            <person name="Palacios G."/>
            <person name="Nasar F."/>
            <person name="Savji N."/>
            <person name="Rossi S.L."/>
            <person name="Guzman H."/>
            <person name="Wood T.G."/>
            <person name="Popov V."/>
            <person name="Gorchakov R."/>
            <person name="Gonzalez A.V."/>
            <person name="Haddow A.D."/>
            <person name="Watts D.M."/>
            <person name="da Rosa A.P."/>
            <person name="Weaver S.C."/>
            <person name="Lipkin W.I."/>
            <person name="Tesh R.B."/>
        </authorList>
    </citation>
    <scope>NUCLEOTIDE SEQUENCE</scope>
    <source>
        <strain evidence="13">BeAR 517449</strain>
    </source>
</reference>
<evidence type="ECO:0000259" key="11">
    <source>
        <dbReference type="PROSITE" id="PS51657"/>
    </source>
</evidence>
<evidence type="ECO:0000256" key="8">
    <source>
        <dbReference type="ARBA" id="ARBA00022840"/>
    </source>
</evidence>
<dbReference type="Pfam" id="PF01728">
    <property type="entry name" value="FtsJ"/>
    <property type="match status" value="1"/>
</dbReference>
<dbReference type="GO" id="GO:0001510">
    <property type="term" value="P:RNA methylation"/>
    <property type="evidence" value="ECO:0007669"/>
    <property type="project" value="TreeGrafter"/>
</dbReference>
<evidence type="ECO:0000256" key="1">
    <source>
        <dbReference type="ARBA" id="ARBA00004147"/>
    </source>
</evidence>
<sequence>MADHDEAATRSLLFISEMAKHLEISTEDVRSELGSKLLSRSTAITSQYEDHVVSNVLERITNFKELSKEIYIDQRLSDAEKTKLMQLWSPPYKLKFSKNSKDIGAHMYYRSMNEIATYRCYDLICGKEKNAPVNRDVLVKEVGAAVCKIVKYNRNSVHACTPNLTIDDTLRISNTQRSLESIIHDPTSPPHLVEKAKRYQSSGKYRCFRKSQHCKISSKFLVLAHCAYDCTLRQIANMMESAGAVRGIGFIHFSQKILSNLVEGSDNGLNWKIECRTYIDSRRNFGELGNLAGHAVSLYNSFRNKSDRIMNNINHRDFVIKFWFDNDYQNSYVHDLDTYLGIIRKSVCEADNGQTFMIQRKEEIGGLLFFEIIRPTIDIPPCVIHRMLPFSEPEDIIIHYYRLQNDPQGYHYHDLVPERLVCPKKFFEKLYYYLFCLPEGKFTVQNAVIMASTMASRTVINGTSVSQPYNLSINVIDKVSHAAYFIVYCRRYDLMLTLKKLKNFEDIRRNPTMYNRLCVLLRRVRNYVVGAPFEDLKTESTFDDAVDNATCSEANEIATKHSLNIIQWMMKLFRVNNRYKVDFFPITRVVSIEEDIQTFKAVEFGLPKFDEPVDDDSLRKIIKEKLHIDHVDVDKCTVSDTPCKCDLVPYHNNYEKRCVLLCFCNKRNISLNELQLSLYKSKYFEALFSTTKTKYHESIFGDKADIILFELIACVYNVNICLHTELKEIFHDVRSDETYHFMIKDNHCYELREKPSVRPFEFLPVPDKVNLLQNNLREAYSRPKAEKYKLRSVVVDDHHPYVCRSALKLLEIDGSYGVVKHGNVCEISAAPGSWIQYCHINHSHSKLFYTYFIEGNDFLYDHEDLNCLCESTSGDVTSPEFFQCFTVEAEKSGRFDTLLSDAVIMSSTEDHVDVERFTNYQNAFFLNLKEWVRDNGNIVFKSFADISISDTVNTVLNHFENVYFVKPNFSAALSTEYYIIGKNFLPETADEIPERKFFSIPSLVMNKVLRTANLFLKGKYPPQKKFVLPAVNPSVTTFPDVPAPSAPVEIAEDLAVLPNENDSFEDKVQKVINSLEFFDVDRADIEIVHEDTESFHHVHDVEISLHDSAMLGERNDYIIHPCPALKIDMSVVNYSEAVARIHSVSYKINSFRLKVKFDLTGVSDETVSSSLLTHIKERYSRHKLLIRTNYRECSVNISAFEKSTTEYIAYTRLVKSCNLSTYRHWYGQLKMNDFVVSMTIRRNVSMDTQNISYMQGCDFRFKHEKSQDEYTHCYCGETDCFIPFDEKLPDRWYLVGDYTAKMFDDALVEKVARIDLSKLKDVQFVLVQGVAGHGKTHEIVSKHTPSLRSCRGDLLVTPTIAGKKVIMERTANLHKLEIDSLDISSYRTVTSFLVKPTVHKYNTVYFDEAIMVHVALVIAVAYYSGAKTVYMYGDVAQIPAHSRLGSFDFNYHAPQKLFNAQHIRNKSYRIPADVAAALNPVYVDCHSQFGQSTGITTVSTVARSLNVVLINDVSEMKRHYREGVKYLAFTHTTANELNRLSSEFSASTIAAFQGSESKEVAIVRTSVSEADQMYNNINLCVTALTRHTLKLTYYTCCHKGDFLKKTIESTKALSDLAIKNFSTSINAGSVTNNEYVPMIDKPSVSRFFKSREKYSHSFTIVEHENVVSEKEFAYKLSKINNDIFVRKSIFKKFSMSELAKWIRKISPHIKQVYVKVYNEPFENNPIIIDIAEEYKVRNALTTEVSEHLEPINEVELITPIPVYPCMQLKPCLETLREFMSSLYPDQMYVNTDFDAYFVHTNDIDYTLSDTTLSMLWDRPHVRKYDCLTPWLSTPAPARRDVSFREILLGLMKRNMNPPQMLENTAPDDAAMHLMQSISSKAFIRGWKSVISEMLPIVPTTESIVRWLEKQDRSVLKSMMHDIPLWIATITRCSLSLKRNPKVRITPNAISIYDSVQTITCHPKFLNAYFCPIIDEVMDRFRKVLLPWFLIYTKENTESFSVKCSRAYAKYGKLGLFAGDDSFLINGIKMKEADISKCDKSELLLALKFLCMLLENFGVPEPSVALYYCMMYYRICSDPSNKITVSFTPQMESGSPATFFGNTTYCMAVILSVVDFETFEYTPRFEKFSMMFNLEVKEFKYDNPYFCSKFIVIDDLRFKFLPDPVKILIKLGRKDLKNFSHLKEFHTSLKDLVAEYKCVMDISVVSLAVQERYGFPFDCSNFISNMIAVINDETSFNALFTALPGAILDLKATRFSED</sequence>
<keyword evidence="5" id="KW-0808">Transferase</keyword>
<proteinExistence type="predicted"/>
<comment type="catalytic activity">
    <reaction evidence="10">
        <text>ATP + H2O = ADP + phosphate + H(+)</text>
        <dbReference type="Rhea" id="RHEA:13065"/>
        <dbReference type="ChEBI" id="CHEBI:15377"/>
        <dbReference type="ChEBI" id="CHEBI:15378"/>
        <dbReference type="ChEBI" id="CHEBI:30616"/>
        <dbReference type="ChEBI" id="CHEBI:43474"/>
        <dbReference type="ChEBI" id="CHEBI:456216"/>
        <dbReference type="EC" id="3.6.4.13"/>
    </reaction>
</comment>
<dbReference type="SUPFAM" id="SSF56672">
    <property type="entry name" value="DNA/RNA polymerases"/>
    <property type="match status" value="1"/>
</dbReference>
<dbReference type="InterPro" id="IPR029063">
    <property type="entry name" value="SAM-dependent_MTases_sf"/>
</dbReference>
<dbReference type="InterPro" id="IPR027351">
    <property type="entry name" value="(+)RNA_virus_helicase_core_dom"/>
</dbReference>
<dbReference type="InterPro" id="IPR001788">
    <property type="entry name" value="RNA-dep_RNA_pol_alsuvir"/>
</dbReference>
<feature type="domain" description="(+)RNA virus helicase C-terminal" evidence="11">
    <location>
        <begin position="1296"/>
        <end position="1628"/>
    </location>
</feature>
<dbReference type="PROSITE" id="PS51657">
    <property type="entry name" value="PSRV_HELICASE"/>
    <property type="match status" value="1"/>
</dbReference>
<evidence type="ECO:0000313" key="13">
    <source>
        <dbReference type="EMBL" id="AFI24675.1"/>
    </source>
</evidence>
<evidence type="ECO:0000256" key="3">
    <source>
        <dbReference type="ARBA" id="ARBA00022562"/>
    </source>
</evidence>
<dbReference type="SUPFAM" id="SSF52540">
    <property type="entry name" value="P-loop containing nucleoside triphosphate hydrolases"/>
    <property type="match status" value="1"/>
</dbReference>
<dbReference type="GO" id="GO:0003723">
    <property type="term" value="F:RNA binding"/>
    <property type="evidence" value="ECO:0007669"/>
    <property type="project" value="UniProtKB-KW"/>
</dbReference>
<dbReference type="Pfam" id="PF00978">
    <property type="entry name" value="RdRP_2"/>
    <property type="match status" value="1"/>
</dbReference>
<evidence type="ECO:0000256" key="9">
    <source>
        <dbReference type="ARBA" id="ARBA00022884"/>
    </source>
</evidence>
<dbReference type="InterPro" id="IPR050082">
    <property type="entry name" value="RNA_methyltr_RlmE"/>
</dbReference>
<accession>M1F385</accession>
<dbReference type="SUPFAM" id="SSF53335">
    <property type="entry name" value="S-adenosyl-L-methionine-dependent methyltransferases"/>
    <property type="match status" value="1"/>
</dbReference>
<keyword evidence="8" id="KW-0547">Nucleotide-binding</keyword>
<dbReference type="Pfam" id="PF01443">
    <property type="entry name" value="Viral_helicase1"/>
    <property type="match status" value="1"/>
</dbReference>
<evidence type="ECO:0000256" key="6">
    <source>
        <dbReference type="ARBA" id="ARBA00022691"/>
    </source>
</evidence>
<evidence type="ECO:0000256" key="10">
    <source>
        <dbReference type="ARBA" id="ARBA00047984"/>
    </source>
</evidence>
<dbReference type="PANTHER" id="PTHR10920">
    <property type="entry name" value="RIBOSOMAL RNA METHYLTRANSFERASE"/>
    <property type="match status" value="1"/>
</dbReference>
<dbReference type="InterPro" id="IPR002588">
    <property type="entry name" value="Alphavirus-like_MT_dom"/>
</dbReference>
<dbReference type="InterPro" id="IPR027417">
    <property type="entry name" value="P-loop_NTPase"/>
</dbReference>
<evidence type="ECO:0000256" key="4">
    <source>
        <dbReference type="ARBA" id="ARBA00022603"/>
    </source>
</evidence>
<dbReference type="GO" id="GO:0016556">
    <property type="term" value="P:mRNA modification"/>
    <property type="evidence" value="ECO:0007669"/>
    <property type="project" value="InterPro"/>
</dbReference>
<dbReference type="GO" id="GO:0003968">
    <property type="term" value="F:RNA-directed RNA polymerase activity"/>
    <property type="evidence" value="ECO:0007669"/>
    <property type="project" value="InterPro"/>
</dbReference>
<keyword evidence="9" id="KW-0694">RNA-binding</keyword>
<evidence type="ECO:0000259" key="12">
    <source>
        <dbReference type="PROSITE" id="PS51743"/>
    </source>
</evidence>
<evidence type="ECO:0000256" key="2">
    <source>
        <dbReference type="ARBA" id="ARBA00022552"/>
    </source>
</evidence>
<name>M1F385_9VIRU</name>
<evidence type="ECO:0000256" key="5">
    <source>
        <dbReference type="ARBA" id="ARBA00022679"/>
    </source>
</evidence>
<dbReference type="EMBL" id="JQ675606">
    <property type="protein sequence ID" value="AFI24675.1"/>
    <property type="molecule type" value="Genomic_RNA"/>
</dbReference>
<dbReference type="GO" id="GO:0008174">
    <property type="term" value="F:mRNA methyltransferase activity"/>
    <property type="evidence" value="ECO:0007669"/>
    <property type="project" value="UniProtKB-UniRule"/>
</dbReference>
<keyword evidence="7" id="KW-0548">Nucleotidyltransferase</keyword>
<dbReference type="GO" id="GO:0006351">
    <property type="term" value="P:DNA-templated transcription"/>
    <property type="evidence" value="ECO:0007669"/>
    <property type="project" value="InterPro"/>
</dbReference>
<dbReference type="Gene3D" id="3.40.50.300">
    <property type="entry name" value="P-loop containing nucleotide triphosphate hydrolases"/>
    <property type="match status" value="2"/>
</dbReference>
<protein>
    <submittedName>
        <fullName evidence="13">Uncharacterized protein</fullName>
    </submittedName>
</protein>
<keyword evidence="4" id="KW-0489">Methyltransferase</keyword>
<evidence type="ECO:0000256" key="7">
    <source>
        <dbReference type="ARBA" id="ARBA00022695"/>
    </source>
</evidence>
<feature type="domain" description="Alphavirus-like MT" evidence="12">
    <location>
        <begin position="97"/>
        <end position="343"/>
    </location>
</feature>
<keyword evidence="8" id="KW-0067">ATP-binding</keyword>
<dbReference type="GO" id="GO:0042025">
    <property type="term" value="C:host cell nucleus"/>
    <property type="evidence" value="ECO:0007669"/>
    <property type="project" value="UniProtKB-SubCell"/>
</dbReference>
<keyword evidence="6" id="KW-0949">S-adenosyl-L-methionine</keyword>
<comment type="subcellular location">
    <subcellularLocation>
        <location evidence="1">Host nucleus</location>
    </subcellularLocation>
</comment>
<dbReference type="InterPro" id="IPR043502">
    <property type="entry name" value="DNA/RNA_pol_sf"/>
</dbReference>
<dbReference type="Pfam" id="PF01660">
    <property type="entry name" value="Vmethyltransf"/>
    <property type="match status" value="1"/>
</dbReference>
<dbReference type="InterPro" id="IPR002877">
    <property type="entry name" value="RNA_MeTrfase_FtsJ_dom"/>
</dbReference>
<dbReference type="GO" id="GO:0003724">
    <property type="term" value="F:RNA helicase activity"/>
    <property type="evidence" value="ECO:0007669"/>
    <property type="project" value="UniProtKB-EC"/>
</dbReference>
<dbReference type="Gene3D" id="3.40.50.150">
    <property type="entry name" value="Vaccinia Virus protein VP39"/>
    <property type="match status" value="1"/>
</dbReference>
<dbReference type="GO" id="GO:0005524">
    <property type="term" value="F:ATP binding"/>
    <property type="evidence" value="ECO:0007669"/>
    <property type="project" value="UniProtKB-KW"/>
</dbReference>